<dbReference type="SUPFAM" id="SSF52540">
    <property type="entry name" value="P-loop containing nucleoside triphosphate hydrolases"/>
    <property type="match status" value="1"/>
</dbReference>
<dbReference type="Pfam" id="PF20720">
    <property type="entry name" value="nSTAND3"/>
    <property type="match status" value="1"/>
</dbReference>
<dbReference type="Gene3D" id="1.10.150.50">
    <property type="entry name" value="Transcription Factor, Ets-1"/>
    <property type="match status" value="1"/>
</dbReference>
<dbReference type="Proteomes" id="UP000789572">
    <property type="component" value="Unassembled WGS sequence"/>
</dbReference>
<comment type="caution">
    <text evidence="3">The sequence shown here is derived from an EMBL/GenBank/DDBJ whole genome shotgun (WGS) entry which is preliminary data.</text>
</comment>
<proteinExistence type="predicted"/>
<dbReference type="PANTHER" id="PTHR33129">
    <property type="entry name" value="PROTEIN KINASE DOMAIN-CONTAINING PROTEIN-RELATED"/>
    <property type="match status" value="1"/>
</dbReference>
<evidence type="ECO:0000259" key="2">
    <source>
        <dbReference type="Pfam" id="PF20720"/>
    </source>
</evidence>
<evidence type="ECO:0000313" key="3">
    <source>
        <dbReference type="EMBL" id="CAG8500816.1"/>
    </source>
</evidence>
<dbReference type="AlphaFoldDB" id="A0A9N8ZMM5"/>
<name>A0A9N8ZMM5_9GLOM</name>
<gene>
    <name evidence="3" type="ORF">POCULU_LOCUS2562</name>
</gene>
<feature type="compositionally biased region" description="Low complexity" evidence="1">
    <location>
        <begin position="170"/>
        <end position="183"/>
    </location>
</feature>
<dbReference type="EMBL" id="CAJVPJ010000244">
    <property type="protein sequence ID" value="CAG8500816.1"/>
    <property type="molecule type" value="Genomic_DNA"/>
</dbReference>
<organism evidence="3 4">
    <name type="scientific">Paraglomus occultum</name>
    <dbReference type="NCBI Taxonomy" id="144539"/>
    <lineage>
        <taxon>Eukaryota</taxon>
        <taxon>Fungi</taxon>
        <taxon>Fungi incertae sedis</taxon>
        <taxon>Mucoromycota</taxon>
        <taxon>Glomeromycotina</taxon>
        <taxon>Glomeromycetes</taxon>
        <taxon>Paraglomerales</taxon>
        <taxon>Paraglomeraceae</taxon>
        <taxon>Paraglomus</taxon>
    </lineage>
</organism>
<evidence type="ECO:0000313" key="4">
    <source>
        <dbReference type="Proteomes" id="UP000789572"/>
    </source>
</evidence>
<dbReference type="OrthoDB" id="2408544at2759"/>
<feature type="region of interest" description="Disordered" evidence="1">
    <location>
        <begin position="164"/>
        <end position="183"/>
    </location>
</feature>
<feature type="non-terminal residue" evidence="3">
    <location>
        <position position="668"/>
    </location>
</feature>
<dbReference type="InterPro" id="IPR052980">
    <property type="entry name" value="Crinkler_effector"/>
</dbReference>
<dbReference type="InterPro" id="IPR013761">
    <property type="entry name" value="SAM/pointed_sf"/>
</dbReference>
<keyword evidence="4" id="KW-1185">Reference proteome</keyword>
<dbReference type="InterPro" id="IPR049050">
    <property type="entry name" value="nSTAND3"/>
</dbReference>
<accession>A0A9N8ZMM5</accession>
<sequence>EKIREKNLRSQDKVQKIMSEISENSSSINNYNINSNVATNAQDEVEPLPSNTNFTLLYEKLCDAIILADRKTQEAIACYCLFGKVIIQRRNEIASERQVDPESNTVSRILNKEVKAQLPADTSASLLRKRIEKAKKLYKLFDAIDNVSFDYSIDVSLPLAELRDEKENKNSGTSTSSIPSSNMISEDNKSLLEEIGEPDDSLDSNSELSDYDGFFEHVKAWSREDVKAFLQNNKTELDLEDGDIEILYNQRVKGSNFFDFTVTDFERWGIPGGPAKEIEKLVNKIQGDQSVAEPPNKRIRIGDENLKAFRDASAGGSNISADQNLPGGSDISTNQDFLELPKGVHFLGDINEPSTLLIRSCYRHLLDLVLDNNSSIRNLIITGNPGIGKTYFGYYLLYNLIQRNRTVIYDSHSTDYVIVFDQERAFYLYEVVDPDQIRAYLKNANNWYIVDSKKPNKASAKTILVCLPKKEIFKEFEKFPLSSTRYMTVWSYAEISKCKDKLYNHLQNNLVKTLFDKWGGIPRFVLEKATDSSHQSERVIMRLESRNRGKLRRDLCSSLSGGKSNSVLGSYFEEIAHQLLRGGGTFDIRSLESGGRSTTKAFTKQDKIYTFSDVNDVTDGCYYRPDNPNYPSIDSIVAPNELYQMTTAMSHPIKMIGLKNVYGKLARR</sequence>
<reference evidence="3" key="1">
    <citation type="submission" date="2021-06" db="EMBL/GenBank/DDBJ databases">
        <authorList>
            <person name="Kallberg Y."/>
            <person name="Tangrot J."/>
            <person name="Rosling A."/>
        </authorList>
    </citation>
    <scope>NUCLEOTIDE SEQUENCE</scope>
    <source>
        <strain evidence="3">IA702</strain>
    </source>
</reference>
<dbReference type="PANTHER" id="PTHR33129:SF1">
    <property type="entry name" value="ATP-BINDING PROTEIN"/>
    <property type="match status" value="1"/>
</dbReference>
<dbReference type="InterPro" id="IPR027417">
    <property type="entry name" value="P-loop_NTPase"/>
</dbReference>
<protein>
    <submittedName>
        <fullName evidence="3">7102_t:CDS:1</fullName>
    </submittedName>
</protein>
<feature type="domain" description="Novel STAND NTPase 3" evidence="2">
    <location>
        <begin position="377"/>
        <end position="479"/>
    </location>
</feature>
<evidence type="ECO:0000256" key="1">
    <source>
        <dbReference type="SAM" id="MobiDB-lite"/>
    </source>
</evidence>